<dbReference type="GO" id="GO:0008270">
    <property type="term" value="F:zinc ion binding"/>
    <property type="evidence" value="ECO:0007669"/>
    <property type="project" value="UniProtKB-KW"/>
</dbReference>
<keyword evidence="1" id="KW-0479">Metal-binding</keyword>
<accession>A0A9Q1EXX3</accession>
<dbReference type="Pfam" id="PF07177">
    <property type="entry name" value="Neuralized"/>
    <property type="match status" value="1"/>
</dbReference>
<dbReference type="InterPro" id="IPR043136">
    <property type="entry name" value="B30.2/SPRY_sf"/>
</dbReference>
<gene>
    <name evidence="8" type="ORF">SKAU_G00285060</name>
</gene>
<organism evidence="8 9">
    <name type="scientific">Synaphobranchus kaupii</name>
    <name type="common">Kaup's arrowtooth eel</name>
    <dbReference type="NCBI Taxonomy" id="118154"/>
    <lineage>
        <taxon>Eukaryota</taxon>
        <taxon>Metazoa</taxon>
        <taxon>Chordata</taxon>
        <taxon>Craniata</taxon>
        <taxon>Vertebrata</taxon>
        <taxon>Euteleostomi</taxon>
        <taxon>Actinopterygii</taxon>
        <taxon>Neopterygii</taxon>
        <taxon>Teleostei</taxon>
        <taxon>Anguilliformes</taxon>
        <taxon>Synaphobranchidae</taxon>
        <taxon>Synaphobranchus</taxon>
    </lineage>
</organism>
<evidence type="ECO:0000313" key="9">
    <source>
        <dbReference type="Proteomes" id="UP001152622"/>
    </source>
</evidence>
<keyword evidence="3 5" id="KW-0863">Zinc-finger</keyword>
<dbReference type="GO" id="GO:0070086">
    <property type="term" value="P:ubiquitin-dependent endocytosis"/>
    <property type="evidence" value="ECO:0007669"/>
    <property type="project" value="TreeGrafter"/>
</dbReference>
<dbReference type="PANTHER" id="PTHR12429:SF36">
    <property type="entry name" value="E3 UBIQUITIN-PROTEIN LIGASE NEURL3"/>
    <property type="match status" value="1"/>
</dbReference>
<name>A0A9Q1EXX3_SYNKA</name>
<dbReference type="InterPro" id="IPR013083">
    <property type="entry name" value="Znf_RING/FYVE/PHD"/>
</dbReference>
<dbReference type="InterPro" id="IPR001841">
    <property type="entry name" value="Znf_RING"/>
</dbReference>
<dbReference type="Pfam" id="PF13920">
    <property type="entry name" value="zf-C3HC4_3"/>
    <property type="match status" value="1"/>
</dbReference>
<feature type="domain" description="RING-type" evidence="6">
    <location>
        <begin position="263"/>
        <end position="301"/>
    </location>
</feature>
<dbReference type="SMART" id="SM00184">
    <property type="entry name" value="RING"/>
    <property type="match status" value="1"/>
</dbReference>
<dbReference type="AlphaFoldDB" id="A0A9Q1EXX3"/>
<dbReference type="SUPFAM" id="SSF57850">
    <property type="entry name" value="RING/U-box"/>
    <property type="match status" value="1"/>
</dbReference>
<protein>
    <submittedName>
        <fullName evidence="8">Uncharacterized protein</fullName>
    </submittedName>
</protein>
<dbReference type="SMART" id="SM00588">
    <property type="entry name" value="NEUZ"/>
    <property type="match status" value="1"/>
</dbReference>
<dbReference type="Gene3D" id="3.30.40.10">
    <property type="entry name" value="Zinc/RING finger domain, C3HC4 (zinc finger)"/>
    <property type="match status" value="1"/>
</dbReference>
<evidence type="ECO:0000256" key="1">
    <source>
        <dbReference type="ARBA" id="ARBA00022723"/>
    </source>
</evidence>
<proteinExistence type="predicted"/>
<dbReference type="Proteomes" id="UP001152622">
    <property type="component" value="Chromosome 11"/>
</dbReference>
<reference evidence="8" key="1">
    <citation type="journal article" date="2023" name="Science">
        <title>Genome structures resolve the early diversification of teleost fishes.</title>
        <authorList>
            <person name="Parey E."/>
            <person name="Louis A."/>
            <person name="Montfort J."/>
            <person name="Bouchez O."/>
            <person name="Roques C."/>
            <person name="Iampietro C."/>
            <person name="Lluch J."/>
            <person name="Castinel A."/>
            <person name="Donnadieu C."/>
            <person name="Desvignes T."/>
            <person name="Floi Bucao C."/>
            <person name="Jouanno E."/>
            <person name="Wen M."/>
            <person name="Mejri S."/>
            <person name="Dirks R."/>
            <person name="Jansen H."/>
            <person name="Henkel C."/>
            <person name="Chen W.J."/>
            <person name="Zahm M."/>
            <person name="Cabau C."/>
            <person name="Klopp C."/>
            <person name="Thompson A.W."/>
            <person name="Robinson-Rechavi M."/>
            <person name="Braasch I."/>
            <person name="Lecointre G."/>
            <person name="Bobe J."/>
            <person name="Postlethwait J.H."/>
            <person name="Berthelot C."/>
            <person name="Roest Crollius H."/>
            <person name="Guiguen Y."/>
        </authorList>
    </citation>
    <scope>NUCLEOTIDE SEQUENCE</scope>
    <source>
        <strain evidence="8">WJC10195</strain>
    </source>
</reference>
<feature type="domain" description="NHR" evidence="7">
    <location>
        <begin position="42"/>
        <end position="197"/>
    </location>
</feature>
<evidence type="ECO:0000259" key="6">
    <source>
        <dbReference type="PROSITE" id="PS50089"/>
    </source>
</evidence>
<dbReference type="Gene3D" id="2.60.120.920">
    <property type="match status" value="1"/>
</dbReference>
<evidence type="ECO:0000256" key="2">
    <source>
        <dbReference type="ARBA" id="ARBA00022737"/>
    </source>
</evidence>
<dbReference type="GO" id="GO:0061630">
    <property type="term" value="F:ubiquitin protein ligase activity"/>
    <property type="evidence" value="ECO:0007669"/>
    <property type="project" value="TreeGrafter"/>
</dbReference>
<dbReference type="OrthoDB" id="6078042at2759"/>
<dbReference type="PANTHER" id="PTHR12429">
    <property type="entry name" value="NEURALIZED"/>
    <property type="match status" value="1"/>
</dbReference>
<dbReference type="EMBL" id="JAINUF010000011">
    <property type="protein sequence ID" value="KAJ8347105.1"/>
    <property type="molecule type" value="Genomic_DNA"/>
</dbReference>
<dbReference type="InterPro" id="IPR037962">
    <property type="entry name" value="Neuralized"/>
</dbReference>
<dbReference type="PROSITE" id="PS50089">
    <property type="entry name" value="ZF_RING_2"/>
    <property type="match status" value="1"/>
</dbReference>
<keyword evidence="9" id="KW-1185">Reference proteome</keyword>
<evidence type="ECO:0000256" key="4">
    <source>
        <dbReference type="ARBA" id="ARBA00022833"/>
    </source>
</evidence>
<dbReference type="FunFam" id="2.60.120.920:FF:000005">
    <property type="entry name" value="Putative E3 ubiquitin-protein ligase NEURL1B"/>
    <property type="match status" value="1"/>
</dbReference>
<evidence type="ECO:0000259" key="7">
    <source>
        <dbReference type="PROSITE" id="PS51065"/>
    </source>
</evidence>
<evidence type="ECO:0000313" key="8">
    <source>
        <dbReference type="EMBL" id="KAJ8347105.1"/>
    </source>
</evidence>
<comment type="caution">
    <text evidence="8">The sequence shown here is derived from an EMBL/GenBank/DDBJ whole genome shotgun (WGS) entry which is preliminary data.</text>
</comment>
<keyword evidence="2" id="KW-0677">Repeat</keyword>
<evidence type="ECO:0000256" key="5">
    <source>
        <dbReference type="PROSITE-ProRule" id="PRU00175"/>
    </source>
</evidence>
<keyword evidence="4" id="KW-0862">Zinc</keyword>
<dbReference type="InterPro" id="IPR006573">
    <property type="entry name" value="NHR_dom"/>
</dbReference>
<dbReference type="PROSITE" id="PS51065">
    <property type="entry name" value="NHR"/>
    <property type="match status" value="1"/>
</dbReference>
<evidence type="ECO:0000256" key="3">
    <source>
        <dbReference type="ARBA" id="ARBA00022771"/>
    </source>
</evidence>
<dbReference type="GO" id="GO:0005769">
    <property type="term" value="C:early endosome"/>
    <property type="evidence" value="ECO:0007669"/>
    <property type="project" value="TreeGrafter"/>
</dbReference>
<sequence>MYIDSLIQSQDVHSLQKAMISWKKDPPSPKHGCDGRRDCLGPLAFHTGSVGSRVSLSLGARRAERARSTFQNGVVFSSRPVKVEERIRLRVEICDQHWVGALRLGFTAVPPSPAAPPAAMAIPDLARMPGYWVELVPVVHAALGTELQFWVDSKGRGVIKGCGGLRYVLLEGVDVSQKLWAVIDMYGQTRAVLLLGSEKKGKFQIKRSCPTPPPPPVSHGDSCLCISKGRSCHSRHIAASLLLPATEKRQTAPPTGLHLEKDCSVCLSARARVTLSCGHRCLCVSCAARVAEEFGSCPLCRGPIIGIRGMSDG</sequence>